<organism evidence="4 5">
    <name type="scientific">Actinacidiphila alni</name>
    <dbReference type="NCBI Taxonomy" id="380248"/>
    <lineage>
        <taxon>Bacteria</taxon>
        <taxon>Bacillati</taxon>
        <taxon>Actinomycetota</taxon>
        <taxon>Actinomycetes</taxon>
        <taxon>Kitasatosporales</taxon>
        <taxon>Streptomycetaceae</taxon>
        <taxon>Actinacidiphila</taxon>
    </lineage>
</organism>
<evidence type="ECO:0000256" key="2">
    <source>
        <dbReference type="SAM" id="MobiDB-lite"/>
    </source>
</evidence>
<evidence type="ECO:0000313" key="4">
    <source>
        <dbReference type="EMBL" id="SFE10696.1"/>
    </source>
</evidence>
<evidence type="ECO:0000259" key="3">
    <source>
        <dbReference type="PROSITE" id="PS50966"/>
    </source>
</evidence>
<evidence type="ECO:0000313" key="5">
    <source>
        <dbReference type="Proteomes" id="UP000199323"/>
    </source>
</evidence>
<proteinExistence type="predicted"/>
<dbReference type="Proteomes" id="UP000199323">
    <property type="component" value="Unassembled WGS sequence"/>
</dbReference>
<feature type="region of interest" description="Disordered" evidence="2">
    <location>
        <begin position="164"/>
        <end position="199"/>
    </location>
</feature>
<keyword evidence="1" id="KW-0479">Metal-binding</keyword>
<dbReference type="InterPro" id="IPR007527">
    <property type="entry name" value="Znf_SWIM"/>
</dbReference>
<keyword evidence="5" id="KW-1185">Reference proteome</keyword>
<keyword evidence="1" id="KW-0862">Zinc</keyword>
<keyword evidence="1" id="KW-0863">Zinc-finger</keyword>
<dbReference type="PANTHER" id="PTHR38133">
    <property type="entry name" value="SLR1429 PROTEIN"/>
    <property type="match status" value="1"/>
</dbReference>
<evidence type="ECO:0000256" key="1">
    <source>
        <dbReference type="PROSITE-ProRule" id="PRU00325"/>
    </source>
</evidence>
<accession>A0A1I1XTQ2</accession>
<reference evidence="4 5" key="1">
    <citation type="submission" date="2016-10" db="EMBL/GenBank/DDBJ databases">
        <authorList>
            <person name="de Groot N.N."/>
        </authorList>
    </citation>
    <scope>NUCLEOTIDE SEQUENCE [LARGE SCALE GENOMIC DNA]</scope>
    <source>
        <strain evidence="4 5">CGMCC 4.3510</strain>
    </source>
</reference>
<dbReference type="PANTHER" id="PTHR38133:SF1">
    <property type="entry name" value="SLR1429 PROTEIN"/>
    <property type="match status" value="1"/>
</dbReference>
<dbReference type="AlphaFoldDB" id="A0A1I1XTQ2"/>
<feature type="domain" description="SWIM-type" evidence="3">
    <location>
        <begin position="107"/>
        <end position="138"/>
    </location>
</feature>
<dbReference type="GO" id="GO:0008270">
    <property type="term" value="F:zinc ion binding"/>
    <property type="evidence" value="ECO:0007669"/>
    <property type="project" value="UniProtKB-KW"/>
</dbReference>
<dbReference type="OrthoDB" id="188274at2"/>
<dbReference type="EMBL" id="FONG01000001">
    <property type="protein sequence ID" value="SFE10696.1"/>
    <property type="molecule type" value="Genomic_DNA"/>
</dbReference>
<dbReference type="PROSITE" id="PS50966">
    <property type="entry name" value="ZF_SWIM"/>
    <property type="match status" value="1"/>
</dbReference>
<name>A0A1I1XTQ2_9ACTN</name>
<protein>
    <submittedName>
        <fullName evidence="4">Uncharacterized conserved protein, contains Zn finger domain</fullName>
    </submittedName>
</protein>
<sequence>MSGARDSGHAGRSWADRLGARLGHTGGPGTGRVSGLAVAPGLVTALVEDGAPRPWTVRVELPVLSDDEWRRAARALVADSDAREELLDGELPPDADAVFARAGLPLLPVGAGEAHMVCDCPGGPLPCGHLTAVLTALGAAFDAEPFLLTTWRGRDRRAVLDAVRNGPSAAQAQDPAGDGDGTPEDFWGGGDLPDRRMAGPAPAVAELGRPAVSVRGRTLSETLAPAYEAFLTW</sequence>
<dbReference type="RefSeq" id="WP_143120506.1">
    <property type="nucleotide sequence ID" value="NZ_FONG01000001.1"/>
</dbReference>
<gene>
    <name evidence="4" type="ORF">SAMN05216251_101534</name>
</gene>
<feature type="compositionally biased region" description="Low complexity" evidence="2">
    <location>
        <begin position="166"/>
        <end position="176"/>
    </location>
</feature>
<dbReference type="STRING" id="380248.SAMN05216251_101534"/>